<dbReference type="Proteomes" id="UP000244190">
    <property type="component" value="Unassembled WGS sequence"/>
</dbReference>
<feature type="compositionally biased region" description="Polar residues" evidence="1">
    <location>
        <begin position="48"/>
        <end position="59"/>
    </location>
</feature>
<evidence type="ECO:0000313" key="3">
    <source>
        <dbReference type="Proteomes" id="UP000244190"/>
    </source>
</evidence>
<feature type="region of interest" description="Disordered" evidence="1">
    <location>
        <begin position="46"/>
        <end position="75"/>
    </location>
</feature>
<proteinExistence type="predicted"/>
<name>A0A7Z1PBQ5_SALET</name>
<evidence type="ECO:0000313" key="2">
    <source>
        <dbReference type="EMBL" id="PTU33357.1"/>
    </source>
</evidence>
<organism evidence="2 3">
    <name type="scientific">Salmonella enterica I</name>
    <dbReference type="NCBI Taxonomy" id="59201"/>
    <lineage>
        <taxon>Bacteria</taxon>
        <taxon>Pseudomonadati</taxon>
        <taxon>Pseudomonadota</taxon>
        <taxon>Gammaproteobacteria</taxon>
        <taxon>Enterobacterales</taxon>
        <taxon>Enterobacteriaceae</taxon>
        <taxon>Salmonella</taxon>
    </lineage>
</organism>
<dbReference type="RefSeq" id="WP_231599004.1">
    <property type="nucleotide sequence ID" value="NZ_QAQO01000107.1"/>
</dbReference>
<dbReference type="EMBL" id="QAQO01000107">
    <property type="protein sequence ID" value="PTU33357.1"/>
    <property type="molecule type" value="Genomic_DNA"/>
</dbReference>
<evidence type="ECO:0000256" key="1">
    <source>
        <dbReference type="SAM" id="MobiDB-lite"/>
    </source>
</evidence>
<protein>
    <submittedName>
        <fullName evidence="2">Uncharacterized protein</fullName>
    </submittedName>
</protein>
<comment type="caution">
    <text evidence="2">The sequence shown here is derived from an EMBL/GenBank/DDBJ whole genome shotgun (WGS) entry which is preliminary data.</text>
</comment>
<sequence>TQTAGVKGCAICSIQIPREDFHPWNKINQLATKAVIPALEQAKALKSASEQNQSVTPQSKPKPKNELWNKINQLG</sequence>
<reference evidence="2 3" key="1">
    <citation type="submission" date="2018-04" db="EMBL/GenBank/DDBJ databases">
        <title>Whole genome sequencing of Salmonella enterica.</title>
        <authorList>
            <person name="Bell R."/>
        </authorList>
    </citation>
    <scope>NUCLEOTIDE SEQUENCE [LARGE SCALE GENOMIC DNA]</scope>
    <source>
        <strain evidence="2 3">CFSAN058507</strain>
    </source>
</reference>
<gene>
    <name evidence="2" type="ORF">DBZ43_29665</name>
</gene>
<accession>A0A7Z1PBQ5</accession>
<feature type="non-terminal residue" evidence="2">
    <location>
        <position position="1"/>
    </location>
</feature>
<dbReference type="AlphaFoldDB" id="A0A7Z1PBQ5"/>